<proteinExistence type="inferred from homology"/>
<evidence type="ECO:0000256" key="4">
    <source>
        <dbReference type="ARBA" id="ARBA00022692"/>
    </source>
</evidence>
<keyword evidence="3" id="KW-1003">Cell membrane</keyword>
<feature type="transmembrane region" description="Helical" evidence="7">
    <location>
        <begin position="339"/>
        <end position="358"/>
    </location>
</feature>
<reference evidence="9 10" key="1">
    <citation type="submission" date="2018-05" db="EMBL/GenBank/DDBJ databases">
        <title>Paenibacillus flagellatus sp. nov., isolated from selenium mineral soil.</title>
        <authorList>
            <person name="Dai X."/>
        </authorList>
    </citation>
    <scope>NUCLEOTIDE SEQUENCE [LARGE SCALE GENOMIC DNA]</scope>
    <source>
        <strain evidence="9 10">DXL2</strain>
    </source>
</reference>
<dbReference type="Proteomes" id="UP000247476">
    <property type="component" value="Unassembled WGS sequence"/>
</dbReference>
<dbReference type="PANTHER" id="PTHR40074:SF2">
    <property type="entry name" value="O-ACETYLTRANSFERASE WECH"/>
    <property type="match status" value="1"/>
</dbReference>
<keyword evidence="10" id="KW-1185">Reference proteome</keyword>
<comment type="similarity">
    <text evidence="2">Belongs to the acyltransferase 3 family.</text>
</comment>
<feature type="domain" description="Acyltransferase 3" evidence="8">
    <location>
        <begin position="26"/>
        <end position="358"/>
    </location>
</feature>
<organism evidence="9 10">
    <name type="scientific">Paenibacillus flagellatus</name>
    <dbReference type="NCBI Taxonomy" id="2211139"/>
    <lineage>
        <taxon>Bacteria</taxon>
        <taxon>Bacillati</taxon>
        <taxon>Bacillota</taxon>
        <taxon>Bacilli</taxon>
        <taxon>Bacillales</taxon>
        <taxon>Paenibacillaceae</taxon>
        <taxon>Paenibacillus</taxon>
    </lineage>
</organism>
<protein>
    <submittedName>
        <fullName evidence="9">Acyltransferase</fullName>
    </submittedName>
</protein>
<evidence type="ECO:0000313" key="10">
    <source>
        <dbReference type="Proteomes" id="UP000247476"/>
    </source>
</evidence>
<evidence type="ECO:0000256" key="6">
    <source>
        <dbReference type="ARBA" id="ARBA00023136"/>
    </source>
</evidence>
<feature type="transmembrane region" description="Helical" evidence="7">
    <location>
        <begin position="29"/>
        <end position="54"/>
    </location>
</feature>
<feature type="transmembrane region" description="Helical" evidence="7">
    <location>
        <begin position="182"/>
        <end position="200"/>
    </location>
</feature>
<dbReference type="GO" id="GO:0005886">
    <property type="term" value="C:plasma membrane"/>
    <property type="evidence" value="ECO:0007669"/>
    <property type="project" value="UniProtKB-SubCell"/>
</dbReference>
<feature type="transmembrane region" description="Helical" evidence="7">
    <location>
        <begin position="272"/>
        <end position="290"/>
    </location>
</feature>
<evidence type="ECO:0000256" key="1">
    <source>
        <dbReference type="ARBA" id="ARBA00004651"/>
    </source>
</evidence>
<keyword evidence="4 7" id="KW-0812">Transmembrane</keyword>
<evidence type="ECO:0000256" key="2">
    <source>
        <dbReference type="ARBA" id="ARBA00007400"/>
    </source>
</evidence>
<feature type="transmembrane region" description="Helical" evidence="7">
    <location>
        <begin position="302"/>
        <end position="327"/>
    </location>
</feature>
<feature type="transmembrane region" description="Helical" evidence="7">
    <location>
        <begin position="104"/>
        <end position="121"/>
    </location>
</feature>
<evidence type="ECO:0000259" key="8">
    <source>
        <dbReference type="Pfam" id="PF01757"/>
    </source>
</evidence>
<dbReference type="GO" id="GO:0009246">
    <property type="term" value="P:enterobacterial common antigen biosynthetic process"/>
    <property type="evidence" value="ECO:0007669"/>
    <property type="project" value="TreeGrafter"/>
</dbReference>
<dbReference type="EMBL" id="QJVJ01000008">
    <property type="protein sequence ID" value="PYI52991.1"/>
    <property type="molecule type" value="Genomic_DNA"/>
</dbReference>
<sequence length="373" mass="43175">MPIFGKRRIISTERQRIDLSKPKLWELDIVRAVAIVAVLLIHGTAASTVALPIGSRSHTLYYAINHMSYFAVQAFILLSGVVLFYSYFDKWSASRVPGFYRKRLQYIFLPYLLWLFFYYLYDQWLNPAVKVHVSFVEFVKLIPWAEIGMGYHLYFMVIIMQLYLLFPIVVTLAKLWRPLGRYLWLFGIVVQGAFVVYRHYSGAAVPHGDRLFITYFALFCIGGSIGMNYERFFAWLNRNVWWVTAAAVGAGYTFLLLSLQEKRGMRFEFWEYELLFNGYPVLVAISFMWIGRHWLAHAPRWAAALSSLGAASFGVYFTHPALLSFYAMRAQVPAGQSGYHLAVWGGIVLILVVPWAVVRALKRFNWSWILFGK</sequence>
<evidence type="ECO:0000256" key="7">
    <source>
        <dbReference type="SAM" id="Phobius"/>
    </source>
</evidence>
<name>A0A2V5K1L0_9BACL</name>
<evidence type="ECO:0000256" key="5">
    <source>
        <dbReference type="ARBA" id="ARBA00022989"/>
    </source>
</evidence>
<comment type="subcellular location">
    <subcellularLocation>
        <location evidence="1">Cell membrane</location>
        <topology evidence="1">Multi-pass membrane protein</topology>
    </subcellularLocation>
</comment>
<dbReference type="GO" id="GO:0016413">
    <property type="term" value="F:O-acetyltransferase activity"/>
    <property type="evidence" value="ECO:0007669"/>
    <property type="project" value="TreeGrafter"/>
</dbReference>
<feature type="transmembrane region" description="Helical" evidence="7">
    <location>
        <begin position="151"/>
        <end position="170"/>
    </location>
</feature>
<dbReference type="Pfam" id="PF01757">
    <property type="entry name" value="Acyl_transf_3"/>
    <property type="match status" value="1"/>
</dbReference>
<dbReference type="InterPro" id="IPR002656">
    <property type="entry name" value="Acyl_transf_3_dom"/>
</dbReference>
<dbReference type="PANTHER" id="PTHR40074">
    <property type="entry name" value="O-ACETYLTRANSFERASE WECH"/>
    <property type="match status" value="1"/>
</dbReference>
<dbReference type="AlphaFoldDB" id="A0A2V5K1L0"/>
<accession>A0A2V5K1L0</accession>
<feature type="transmembrane region" description="Helical" evidence="7">
    <location>
        <begin position="66"/>
        <end position="88"/>
    </location>
</feature>
<gene>
    <name evidence="9" type="ORF">DLM86_18500</name>
</gene>
<keyword evidence="9" id="KW-0808">Transferase</keyword>
<keyword evidence="5 7" id="KW-1133">Transmembrane helix</keyword>
<comment type="caution">
    <text evidence="9">The sequence shown here is derived from an EMBL/GenBank/DDBJ whole genome shotgun (WGS) entry which is preliminary data.</text>
</comment>
<keyword evidence="6 7" id="KW-0472">Membrane</keyword>
<keyword evidence="9" id="KW-0012">Acyltransferase</keyword>
<evidence type="ECO:0000313" key="9">
    <source>
        <dbReference type="EMBL" id="PYI52991.1"/>
    </source>
</evidence>
<feature type="transmembrane region" description="Helical" evidence="7">
    <location>
        <begin position="212"/>
        <end position="229"/>
    </location>
</feature>
<evidence type="ECO:0000256" key="3">
    <source>
        <dbReference type="ARBA" id="ARBA00022475"/>
    </source>
</evidence>
<feature type="transmembrane region" description="Helical" evidence="7">
    <location>
        <begin position="241"/>
        <end position="260"/>
    </location>
</feature>